<proteinExistence type="predicted"/>
<dbReference type="PANTHER" id="PTHR36836:SF1">
    <property type="entry name" value="COLANIC ACID BIOSYNTHESIS PROTEIN WCAK"/>
    <property type="match status" value="1"/>
</dbReference>
<dbReference type="EMBL" id="JAYGHX010000002">
    <property type="protein sequence ID" value="MEA5390378.1"/>
    <property type="molecule type" value="Genomic_DNA"/>
</dbReference>
<protein>
    <submittedName>
        <fullName evidence="2">Polysaccharide pyruvyl transferase family protein</fullName>
    </submittedName>
</protein>
<sequence length="353" mass="38638">MRIGLINAYSTLNLGDAAIYSAFRKLLPDVDLVGCVQDEHPDPTLGVSFLPDRPRNCDAYISVGGDIFNNSREWFVTKAFLKNLAELRHSPRHTFLFGQSIPRSCHGLSFFLLQRYFKRLAAVCVRDAESHQRLCAAGVSARLSYDIAFVLESSPPAEAEARHCLEQLAIDPGQAAVLSVRGFDSMYGHDNDAFITRMAQLSVQLSAAGLRPIVLIQSGAYGSDNDLDVAAAIQARAPGTAILNPFVGNPAVPSWQLAMALFALVDIVIAVRFHTAVLSLAAGRVPYHLHYSNKGRDLCRRLDLPGCDLASLDPTSALPAILATRGRLFAHEPVRQQVRNDFHWCLDQLPAHA</sequence>
<organism evidence="2 3">
    <name type="scientific">Cyanobium gracile UHCC 0139</name>
    <dbReference type="NCBI Taxonomy" id="3110308"/>
    <lineage>
        <taxon>Bacteria</taxon>
        <taxon>Bacillati</taxon>
        <taxon>Cyanobacteriota</taxon>
        <taxon>Cyanophyceae</taxon>
        <taxon>Synechococcales</taxon>
        <taxon>Prochlorococcaceae</taxon>
        <taxon>Cyanobium</taxon>
    </lineage>
</organism>
<name>A0ABU5RRJ1_9CYAN</name>
<evidence type="ECO:0000313" key="3">
    <source>
        <dbReference type="Proteomes" id="UP001304461"/>
    </source>
</evidence>
<keyword evidence="3" id="KW-1185">Reference proteome</keyword>
<gene>
    <name evidence="2" type="ORF">VB738_03790</name>
</gene>
<dbReference type="Pfam" id="PF04230">
    <property type="entry name" value="PS_pyruv_trans"/>
    <property type="match status" value="1"/>
</dbReference>
<dbReference type="PANTHER" id="PTHR36836">
    <property type="entry name" value="COLANIC ACID BIOSYNTHESIS PROTEIN WCAK"/>
    <property type="match status" value="1"/>
</dbReference>
<evidence type="ECO:0000259" key="1">
    <source>
        <dbReference type="Pfam" id="PF04230"/>
    </source>
</evidence>
<reference evidence="2 3" key="1">
    <citation type="submission" date="2023-12" db="EMBL/GenBank/DDBJ databases">
        <title>Baltic Sea Cyanobacteria.</title>
        <authorList>
            <person name="Delbaje E."/>
            <person name="Fewer D.P."/>
            <person name="Shishido T.K."/>
        </authorList>
    </citation>
    <scope>NUCLEOTIDE SEQUENCE [LARGE SCALE GENOMIC DNA]</scope>
    <source>
        <strain evidence="2 3">UHCC 0139</strain>
    </source>
</reference>
<keyword evidence="2" id="KW-0808">Transferase</keyword>
<accession>A0ABU5RRJ1</accession>
<dbReference type="GO" id="GO:0016740">
    <property type="term" value="F:transferase activity"/>
    <property type="evidence" value="ECO:0007669"/>
    <property type="project" value="UniProtKB-KW"/>
</dbReference>
<comment type="caution">
    <text evidence="2">The sequence shown here is derived from an EMBL/GenBank/DDBJ whole genome shotgun (WGS) entry which is preliminary data.</text>
</comment>
<dbReference type="Proteomes" id="UP001304461">
    <property type="component" value="Unassembled WGS sequence"/>
</dbReference>
<evidence type="ECO:0000313" key="2">
    <source>
        <dbReference type="EMBL" id="MEA5390378.1"/>
    </source>
</evidence>
<feature type="domain" description="Polysaccharide pyruvyl transferase" evidence="1">
    <location>
        <begin position="13"/>
        <end position="292"/>
    </location>
</feature>
<dbReference type="InterPro" id="IPR007345">
    <property type="entry name" value="Polysacch_pyruvyl_Trfase"/>
</dbReference>
<dbReference type="RefSeq" id="WP_323304485.1">
    <property type="nucleotide sequence ID" value="NZ_JAYGHX010000002.1"/>
</dbReference>